<evidence type="ECO:0000313" key="1">
    <source>
        <dbReference type="EMBL" id="KAJ5116641.1"/>
    </source>
</evidence>
<dbReference type="OrthoDB" id="5401170at2759"/>
<accession>A0A9W9KSV5</accession>
<name>A0A9W9KSV5_9EURO</name>
<sequence>MEPARSWFSEAPIRGKYIPGAIIKTSQPVPREWKIDKIINEHDEQLSRDDCVPEDDLLSFATIRVRCFRVDKPDAKADMRVYLQVPYKNTERESAQLRGNQQTSFQPRELKAYKLMSAHREISKFTPNLLGYEEGRQSERGLVPMGFETTVVWERVPGHRLGLIGTIPTSPFWQFSEPERDDIRGIFKDQLILMGQLGVMQAEPDLRSLVFHQRTQTLYWVGFYDADLKKRNGPWTNRWYGIFGLLKPPPWDNSWTKPDWSEDIRGWGR</sequence>
<dbReference type="EMBL" id="JAPQKH010000001">
    <property type="protein sequence ID" value="KAJ5116641.1"/>
    <property type="molecule type" value="Genomic_DNA"/>
</dbReference>
<protein>
    <submittedName>
        <fullName evidence="1">Uncharacterized protein</fullName>
    </submittedName>
</protein>
<reference evidence="1" key="2">
    <citation type="journal article" date="2023" name="IMA Fungus">
        <title>Comparative genomic study of the Penicillium genus elucidates a diverse pangenome and 15 lateral gene transfer events.</title>
        <authorList>
            <person name="Petersen C."/>
            <person name="Sorensen T."/>
            <person name="Nielsen M.R."/>
            <person name="Sondergaard T.E."/>
            <person name="Sorensen J.L."/>
            <person name="Fitzpatrick D.A."/>
            <person name="Frisvad J.C."/>
            <person name="Nielsen K.L."/>
        </authorList>
    </citation>
    <scope>NUCLEOTIDE SEQUENCE</scope>
    <source>
        <strain evidence="1">IBT 30069</strain>
    </source>
</reference>
<reference evidence="1" key="1">
    <citation type="submission" date="2022-11" db="EMBL/GenBank/DDBJ databases">
        <authorList>
            <person name="Petersen C."/>
        </authorList>
    </citation>
    <scope>NUCLEOTIDE SEQUENCE</scope>
    <source>
        <strain evidence="1">IBT 30069</strain>
    </source>
</reference>
<dbReference type="Proteomes" id="UP001149165">
    <property type="component" value="Unassembled WGS sequence"/>
</dbReference>
<comment type="caution">
    <text evidence="1">The sequence shown here is derived from an EMBL/GenBank/DDBJ whole genome shotgun (WGS) entry which is preliminary data.</text>
</comment>
<keyword evidence="2" id="KW-1185">Reference proteome</keyword>
<dbReference type="AlphaFoldDB" id="A0A9W9KSV5"/>
<proteinExistence type="predicted"/>
<organism evidence="1 2">
    <name type="scientific">Penicillium angulare</name>
    <dbReference type="NCBI Taxonomy" id="116970"/>
    <lineage>
        <taxon>Eukaryota</taxon>
        <taxon>Fungi</taxon>
        <taxon>Dikarya</taxon>
        <taxon>Ascomycota</taxon>
        <taxon>Pezizomycotina</taxon>
        <taxon>Eurotiomycetes</taxon>
        <taxon>Eurotiomycetidae</taxon>
        <taxon>Eurotiales</taxon>
        <taxon>Aspergillaceae</taxon>
        <taxon>Penicillium</taxon>
    </lineage>
</organism>
<gene>
    <name evidence="1" type="ORF">N7456_000989</name>
</gene>
<evidence type="ECO:0000313" key="2">
    <source>
        <dbReference type="Proteomes" id="UP001149165"/>
    </source>
</evidence>